<dbReference type="SMART" id="SM00043">
    <property type="entry name" value="CY"/>
    <property type="match status" value="1"/>
</dbReference>
<evidence type="ECO:0000256" key="4">
    <source>
        <dbReference type="SAM" id="SignalP"/>
    </source>
</evidence>
<keyword evidence="4" id="KW-0732">Signal</keyword>
<dbReference type="Pfam" id="PF16845">
    <property type="entry name" value="SQAPI"/>
    <property type="match status" value="1"/>
</dbReference>
<evidence type="ECO:0000313" key="6">
    <source>
        <dbReference type="EMBL" id="KAJ0968099.1"/>
    </source>
</evidence>
<gene>
    <name evidence="6" type="ORF">J5N97_025016</name>
</gene>
<feature type="signal peptide" evidence="4">
    <location>
        <begin position="1"/>
        <end position="21"/>
    </location>
</feature>
<dbReference type="Gene3D" id="3.10.450.10">
    <property type="match status" value="1"/>
</dbReference>
<sequence>MAARIPLILLLLLLAATALSALSALDTDVIIIDSLSALDTDVIIKDGNEGGLTELENVGSNKLVQSLGMFAVETYNRNLQEKNKAPPTMLLSFSHVTAAQSQVVEGAMYYLKIVAEDSHHARKVFDAKVRVQLWLNSTELISFTPSAH</sequence>
<dbReference type="Proteomes" id="UP001085076">
    <property type="component" value="Miscellaneous, Linkage group lg07"/>
</dbReference>
<dbReference type="PANTHER" id="PTHR47373">
    <property type="entry name" value="CYSTEINE PROTEINASE INHIBITOR 2"/>
    <property type="match status" value="1"/>
</dbReference>
<evidence type="ECO:0000256" key="3">
    <source>
        <dbReference type="ARBA" id="ARBA00022704"/>
    </source>
</evidence>
<evidence type="ECO:0000256" key="1">
    <source>
        <dbReference type="ARBA" id="ARBA00007233"/>
    </source>
</evidence>
<dbReference type="OrthoDB" id="1908104at2759"/>
<keyword evidence="3" id="KW-0789">Thiol protease inhibitor</keyword>
<proteinExistence type="inferred from homology"/>
<dbReference type="InterPro" id="IPR046350">
    <property type="entry name" value="Cystatin_sf"/>
</dbReference>
<reference evidence="6" key="1">
    <citation type="submission" date="2021-03" db="EMBL/GenBank/DDBJ databases">
        <authorList>
            <person name="Li Z."/>
            <person name="Yang C."/>
        </authorList>
    </citation>
    <scope>NUCLEOTIDE SEQUENCE</scope>
    <source>
        <strain evidence="6">Dzin_1.0</strain>
        <tissue evidence="6">Leaf</tissue>
    </source>
</reference>
<dbReference type="GO" id="GO:0004869">
    <property type="term" value="F:cysteine-type endopeptidase inhibitor activity"/>
    <property type="evidence" value="ECO:0007669"/>
    <property type="project" value="UniProtKB-KW"/>
</dbReference>
<evidence type="ECO:0000256" key="2">
    <source>
        <dbReference type="ARBA" id="ARBA00022690"/>
    </source>
</evidence>
<dbReference type="SUPFAM" id="SSF54403">
    <property type="entry name" value="Cystatin/monellin"/>
    <property type="match status" value="1"/>
</dbReference>
<feature type="domain" description="Cystatin" evidence="5">
    <location>
        <begin position="47"/>
        <end position="146"/>
    </location>
</feature>
<dbReference type="EMBL" id="JAGGNH010000007">
    <property type="protein sequence ID" value="KAJ0968099.1"/>
    <property type="molecule type" value="Genomic_DNA"/>
</dbReference>
<protein>
    <recommendedName>
        <fullName evidence="5">Cystatin domain-containing protein</fullName>
    </recommendedName>
</protein>
<feature type="chain" id="PRO_5039128748" description="Cystatin domain-containing protein" evidence="4">
    <location>
        <begin position="22"/>
        <end position="148"/>
    </location>
</feature>
<dbReference type="CDD" id="cd00042">
    <property type="entry name" value="CY"/>
    <property type="match status" value="1"/>
</dbReference>
<comment type="similarity">
    <text evidence="1">Belongs to the cystatin family. Phytocystatin subfamily.</text>
</comment>
<dbReference type="PANTHER" id="PTHR47373:SF2">
    <property type="entry name" value="CYSTEINE PROTEINASE INHIBITOR 10"/>
    <property type="match status" value="1"/>
</dbReference>
<name>A0A9D5C8H7_9LILI</name>
<keyword evidence="2" id="KW-0646">Protease inhibitor</keyword>
<evidence type="ECO:0000259" key="5">
    <source>
        <dbReference type="SMART" id="SM00043"/>
    </source>
</evidence>
<accession>A0A9D5C8H7</accession>
<dbReference type="InterPro" id="IPR000010">
    <property type="entry name" value="Cystatin_dom"/>
</dbReference>
<dbReference type="AlphaFoldDB" id="A0A9D5C8H7"/>
<comment type="caution">
    <text evidence="6">The sequence shown here is derived from an EMBL/GenBank/DDBJ whole genome shotgun (WGS) entry which is preliminary data.</text>
</comment>
<evidence type="ECO:0000313" key="7">
    <source>
        <dbReference type="Proteomes" id="UP001085076"/>
    </source>
</evidence>
<organism evidence="6 7">
    <name type="scientific">Dioscorea zingiberensis</name>
    <dbReference type="NCBI Taxonomy" id="325984"/>
    <lineage>
        <taxon>Eukaryota</taxon>
        <taxon>Viridiplantae</taxon>
        <taxon>Streptophyta</taxon>
        <taxon>Embryophyta</taxon>
        <taxon>Tracheophyta</taxon>
        <taxon>Spermatophyta</taxon>
        <taxon>Magnoliopsida</taxon>
        <taxon>Liliopsida</taxon>
        <taxon>Dioscoreales</taxon>
        <taxon>Dioscoreaceae</taxon>
        <taxon>Dioscorea</taxon>
    </lineage>
</organism>
<reference evidence="6" key="2">
    <citation type="journal article" date="2022" name="Hortic Res">
        <title>The genome of Dioscorea zingiberensis sheds light on the biosynthesis, origin and evolution of the medicinally important diosgenin saponins.</title>
        <authorList>
            <person name="Li Y."/>
            <person name="Tan C."/>
            <person name="Li Z."/>
            <person name="Guo J."/>
            <person name="Li S."/>
            <person name="Chen X."/>
            <person name="Wang C."/>
            <person name="Dai X."/>
            <person name="Yang H."/>
            <person name="Song W."/>
            <person name="Hou L."/>
            <person name="Xu J."/>
            <person name="Tong Z."/>
            <person name="Xu A."/>
            <person name="Yuan X."/>
            <person name="Wang W."/>
            <person name="Yang Q."/>
            <person name="Chen L."/>
            <person name="Sun Z."/>
            <person name="Wang K."/>
            <person name="Pan B."/>
            <person name="Chen J."/>
            <person name="Bao Y."/>
            <person name="Liu F."/>
            <person name="Qi X."/>
            <person name="Gang D.R."/>
            <person name="Wen J."/>
            <person name="Li J."/>
        </authorList>
    </citation>
    <scope>NUCLEOTIDE SEQUENCE</scope>
    <source>
        <strain evidence="6">Dzin_1.0</strain>
    </source>
</reference>
<keyword evidence="7" id="KW-1185">Reference proteome</keyword>